<dbReference type="Gene3D" id="2.60.40.3350">
    <property type="match status" value="1"/>
</dbReference>
<dbReference type="Gene3D" id="6.10.250.1350">
    <property type="match status" value="2"/>
</dbReference>
<name>A0ABC9P844_ENTFL</name>
<evidence type="ECO:0000313" key="3">
    <source>
        <dbReference type="Proteomes" id="UP000004933"/>
    </source>
</evidence>
<dbReference type="Proteomes" id="UP000004933">
    <property type="component" value="Unassembled WGS sequence"/>
</dbReference>
<dbReference type="AlphaFoldDB" id="A0ABC9P844"/>
<feature type="domain" description="BppU N-terminal" evidence="1">
    <location>
        <begin position="9"/>
        <end position="145"/>
    </location>
</feature>
<dbReference type="InterPro" id="IPR018913">
    <property type="entry name" value="BppU_N"/>
</dbReference>
<sequence length="306" mass="35235">MKGGFFMVKWQATLSTTEPYNYVGIINVRQGNKNTEKLEVNIVENALPLDLTNCKVFFESVISNKYPIQRPATVVDARSGIIQYTFDEYSMQSLHRQEAYFTIYNGEELIGSTQNFSYFVIKAASKTEGEMGSYWQSIEDLIADMAAFITENQGDFTAWMNARKEEFEKWRKNQQDTFEAWRNGQESDYLLWFESIKDILKTVDPGGTMLAELIDARVDVQGVRHNSLTERLLADMDYLYQKLEKRLFTKKYSEISTLYLLQDDNFSINHEIQIVGNTENPKNEGALIIATIDDAQQNTFKIGSVI</sequence>
<evidence type="ECO:0000259" key="1">
    <source>
        <dbReference type="Pfam" id="PF10651"/>
    </source>
</evidence>
<dbReference type="EMBL" id="AEBE01000028">
    <property type="protein sequence ID" value="EFU91115.1"/>
    <property type="molecule type" value="Genomic_DNA"/>
</dbReference>
<dbReference type="Pfam" id="PF10651">
    <property type="entry name" value="BppU_N"/>
    <property type="match status" value="1"/>
</dbReference>
<evidence type="ECO:0000313" key="2">
    <source>
        <dbReference type="EMBL" id="EFU91115.1"/>
    </source>
</evidence>
<organism evidence="2 3">
    <name type="scientific">Enterococcus faecalis TX0630</name>
    <dbReference type="NCBI Taxonomy" id="749508"/>
    <lineage>
        <taxon>Bacteria</taxon>
        <taxon>Bacillati</taxon>
        <taxon>Bacillota</taxon>
        <taxon>Bacilli</taxon>
        <taxon>Lactobacillales</taxon>
        <taxon>Enterococcaceae</taxon>
        <taxon>Enterococcus</taxon>
    </lineage>
</organism>
<gene>
    <name evidence="2" type="ORF">HMPREF9511_00835</name>
</gene>
<accession>A0ABC9P844</accession>
<proteinExistence type="predicted"/>
<reference evidence="2 3" key="1">
    <citation type="submission" date="2010-09" db="EMBL/GenBank/DDBJ databases">
        <authorList>
            <person name="Weinstock G."/>
            <person name="Sodergren E."/>
            <person name="Clifton S."/>
            <person name="Fulton L."/>
            <person name="Fulton B."/>
            <person name="Courtney L."/>
            <person name="Fronick C."/>
            <person name="Harrison M."/>
            <person name="Strong C."/>
            <person name="Farmer C."/>
            <person name="Delahaunty K."/>
            <person name="Markovic C."/>
            <person name="Hall O."/>
            <person name="Minx P."/>
            <person name="Tomlinson C."/>
            <person name="Mitreva M."/>
            <person name="Hou S."/>
            <person name="Chen J."/>
            <person name="Wollam A."/>
            <person name="Pepin K.H."/>
            <person name="Johnson M."/>
            <person name="Bhonagiri V."/>
            <person name="Zhang X."/>
            <person name="Suruliraj S."/>
            <person name="Warren W."/>
            <person name="Chinwalla A."/>
            <person name="Mardis E.R."/>
            <person name="Wilson R.K."/>
        </authorList>
    </citation>
    <scope>NUCLEOTIDE SEQUENCE [LARGE SCALE GENOMIC DNA]</scope>
    <source>
        <strain evidence="2 3">TX0630</strain>
    </source>
</reference>
<comment type="caution">
    <text evidence="2">The sequence shown here is derived from an EMBL/GenBank/DDBJ whole genome shotgun (WGS) entry which is preliminary data.</text>
</comment>
<protein>
    <recommendedName>
        <fullName evidence="1">BppU N-terminal domain-containing protein</fullName>
    </recommendedName>
</protein>